<keyword evidence="4 11" id="KW-0812">Transmembrane</keyword>
<dbReference type="PANTHER" id="PTHR28259:SF1">
    <property type="entry name" value="FLUORIDE EXPORT PROTEIN 1-RELATED"/>
    <property type="match status" value="1"/>
</dbReference>
<dbReference type="GO" id="GO:0005886">
    <property type="term" value="C:plasma membrane"/>
    <property type="evidence" value="ECO:0007669"/>
    <property type="project" value="UniProtKB-SubCell"/>
</dbReference>
<keyword evidence="5 11" id="KW-1133">Transmembrane helix</keyword>
<keyword evidence="2 11" id="KW-1003">Cell membrane</keyword>
<gene>
    <name evidence="11" type="primary">fluC</name>
    <name evidence="11" type="synonym">crcB</name>
    <name evidence="12" type="ORF">C8N28_0042</name>
</gene>
<comment type="catalytic activity">
    <reaction evidence="10">
        <text>fluoride(in) = fluoride(out)</text>
        <dbReference type="Rhea" id="RHEA:76159"/>
        <dbReference type="ChEBI" id="CHEBI:17051"/>
    </reaction>
    <physiologicalReaction direction="left-to-right" evidence="10">
        <dbReference type="Rhea" id="RHEA:76160"/>
    </physiologicalReaction>
</comment>
<evidence type="ECO:0000256" key="11">
    <source>
        <dbReference type="HAMAP-Rule" id="MF_00454"/>
    </source>
</evidence>
<evidence type="ECO:0000256" key="8">
    <source>
        <dbReference type="ARBA" id="ARBA00023303"/>
    </source>
</evidence>
<sequence length="123" mass="13210">MKTLLLIGSGSFVGGVLRYLLSQLIQIKTDSSFPVGTLGVNIVGCFLIGLIVGYIDKENLGVEWRFLLVTGLLGGFTTFSAFSMESINLLREGQIGFALSYIALSIILGLSATFFAFSIFGNK</sequence>
<comment type="function">
    <text evidence="11">Fluoride-specific ion channel. Important for reducing fluoride concentration in the cell, thus reducing its toxicity.</text>
</comment>
<reference evidence="12 13" key="1">
    <citation type="submission" date="2019-03" db="EMBL/GenBank/DDBJ databases">
        <title>Genomic Encyclopedia of Archaeal and Bacterial Type Strains, Phase II (KMG-II): from individual species to whole genera.</title>
        <authorList>
            <person name="Goeker M."/>
        </authorList>
    </citation>
    <scope>NUCLEOTIDE SEQUENCE [LARGE SCALE GENOMIC DNA]</scope>
    <source>
        <strain evidence="12 13">DSM 22554</strain>
    </source>
</reference>
<comment type="caution">
    <text evidence="12">The sequence shown here is derived from an EMBL/GenBank/DDBJ whole genome shotgun (WGS) entry which is preliminary data.</text>
</comment>
<organism evidence="12 13">
    <name type="scientific">Albibacterium bauzanense</name>
    <dbReference type="NCBI Taxonomy" id="653929"/>
    <lineage>
        <taxon>Bacteria</taxon>
        <taxon>Pseudomonadati</taxon>
        <taxon>Bacteroidota</taxon>
        <taxon>Sphingobacteriia</taxon>
        <taxon>Sphingobacteriales</taxon>
        <taxon>Sphingobacteriaceae</taxon>
        <taxon>Albibacterium</taxon>
    </lineage>
</organism>
<evidence type="ECO:0000256" key="5">
    <source>
        <dbReference type="ARBA" id="ARBA00022989"/>
    </source>
</evidence>
<keyword evidence="11" id="KW-0915">Sodium</keyword>
<evidence type="ECO:0000256" key="2">
    <source>
        <dbReference type="ARBA" id="ARBA00022475"/>
    </source>
</evidence>
<dbReference type="HAMAP" id="MF_00454">
    <property type="entry name" value="FluC"/>
    <property type="match status" value="1"/>
</dbReference>
<evidence type="ECO:0000256" key="4">
    <source>
        <dbReference type="ARBA" id="ARBA00022692"/>
    </source>
</evidence>
<name>A0A4R1M4X4_9SPHI</name>
<dbReference type="GO" id="GO:0140114">
    <property type="term" value="P:cellular detoxification of fluoride"/>
    <property type="evidence" value="ECO:0007669"/>
    <property type="project" value="UniProtKB-UniRule"/>
</dbReference>
<evidence type="ECO:0000313" key="13">
    <source>
        <dbReference type="Proteomes" id="UP000294616"/>
    </source>
</evidence>
<evidence type="ECO:0000256" key="1">
    <source>
        <dbReference type="ARBA" id="ARBA00004651"/>
    </source>
</evidence>
<evidence type="ECO:0000256" key="6">
    <source>
        <dbReference type="ARBA" id="ARBA00023065"/>
    </source>
</evidence>
<dbReference type="PANTHER" id="PTHR28259">
    <property type="entry name" value="FLUORIDE EXPORT PROTEIN 1-RELATED"/>
    <property type="match status" value="1"/>
</dbReference>
<evidence type="ECO:0000256" key="9">
    <source>
        <dbReference type="ARBA" id="ARBA00035120"/>
    </source>
</evidence>
<keyword evidence="7 11" id="KW-0472">Membrane</keyword>
<dbReference type="Proteomes" id="UP000294616">
    <property type="component" value="Unassembled WGS sequence"/>
</dbReference>
<keyword evidence="3" id="KW-0997">Cell inner membrane</keyword>
<feature type="transmembrane region" description="Helical" evidence="11">
    <location>
        <begin position="95"/>
        <end position="120"/>
    </location>
</feature>
<dbReference type="OrthoDB" id="9815830at2"/>
<dbReference type="NCBIfam" id="TIGR00494">
    <property type="entry name" value="crcB"/>
    <property type="match status" value="1"/>
</dbReference>
<dbReference type="EMBL" id="SMGO01000001">
    <property type="protein sequence ID" value="TCK84749.1"/>
    <property type="molecule type" value="Genomic_DNA"/>
</dbReference>
<feature type="binding site" evidence="11">
    <location>
        <position position="74"/>
    </location>
    <ligand>
        <name>Na(+)</name>
        <dbReference type="ChEBI" id="CHEBI:29101"/>
        <note>structural</note>
    </ligand>
</feature>
<comment type="similarity">
    <text evidence="9 11">Belongs to the fluoride channel Fluc/FEX (TC 1.A.43) family.</text>
</comment>
<protein>
    <recommendedName>
        <fullName evidence="11">Fluoride-specific ion channel FluC</fullName>
    </recommendedName>
</protein>
<proteinExistence type="inferred from homology"/>
<accession>A0A4R1M4X4</accession>
<keyword evidence="13" id="KW-1185">Reference proteome</keyword>
<keyword evidence="8 11" id="KW-0407">Ion channel</keyword>
<comment type="subcellular location">
    <subcellularLocation>
        <location evidence="1 11">Cell membrane</location>
        <topology evidence="1 11">Multi-pass membrane protein</topology>
    </subcellularLocation>
</comment>
<keyword evidence="11" id="KW-0813">Transport</keyword>
<dbReference type="GO" id="GO:0062054">
    <property type="term" value="F:fluoride channel activity"/>
    <property type="evidence" value="ECO:0007669"/>
    <property type="project" value="UniProtKB-UniRule"/>
</dbReference>
<keyword evidence="11" id="KW-0479">Metal-binding</keyword>
<dbReference type="AlphaFoldDB" id="A0A4R1M4X4"/>
<dbReference type="InterPro" id="IPR003691">
    <property type="entry name" value="FluC"/>
</dbReference>
<dbReference type="Pfam" id="PF02537">
    <property type="entry name" value="CRCB"/>
    <property type="match status" value="1"/>
</dbReference>
<dbReference type="GO" id="GO:0046872">
    <property type="term" value="F:metal ion binding"/>
    <property type="evidence" value="ECO:0007669"/>
    <property type="project" value="UniProtKB-KW"/>
</dbReference>
<comment type="activity regulation">
    <text evidence="11">Na(+) is not transported, but it plays an essential structural role and its presence is essential for fluoride channel function.</text>
</comment>
<evidence type="ECO:0000256" key="7">
    <source>
        <dbReference type="ARBA" id="ARBA00023136"/>
    </source>
</evidence>
<dbReference type="RefSeq" id="WP_132220356.1">
    <property type="nucleotide sequence ID" value="NZ_SMGO01000001.1"/>
</dbReference>
<feature type="transmembrane region" description="Helical" evidence="11">
    <location>
        <begin position="32"/>
        <end position="54"/>
    </location>
</feature>
<keyword evidence="6 11" id="KW-0406">Ion transport</keyword>
<evidence type="ECO:0000256" key="3">
    <source>
        <dbReference type="ARBA" id="ARBA00022519"/>
    </source>
</evidence>
<feature type="binding site" evidence="11">
    <location>
        <position position="77"/>
    </location>
    <ligand>
        <name>Na(+)</name>
        <dbReference type="ChEBI" id="CHEBI:29101"/>
        <note>structural</note>
    </ligand>
</feature>
<evidence type="ECO:0000313" key="12">
    <source>
        <dbReference type="EMBL" id="TCK84749.1"/>
    </source>
</evidence>
<evidence type="ECO:0000256" key="10">
    <source>
        <dbReference type="ARBA" id="ARBA00035585"/>
    </source>
</evidence>
<feature type="transmembrane region" description="Helical" evidence="11">
    <location>
        <begin position="66"/>
        <end position="83"/>
    </location>
</feature>